<comment type="cofactor">
    <cofactor evidence="2">
        <name>Zn(2+)</name>
        <dbReference type="ChEBI" id="CHEBI:29105"/>
    </cofactor>
</comment>
<keyword evidence="7" id="KW-0677">Repeat</keyword>
<dbReference type="GO" id="GO:0008270">
    <property type="term" value="F:zinc ion binding"/>
    <property type="evidence" value="ECO:0007669"/>
    <property type="project" value="UniProtKB-KW"/>
</dbReference>
<dbReference type="Gene3D" id="1.20.120.1750">
    <property type="match status" value="1"/>
</dbReference>
<evidence type="ECO:0000313" key="12">
    <source>
        <dbReference type="EMBL" id="KAF3451962.1"/>
    </source>
</evidence>
<dbReference type="AlphaFoldDB" id="A0A8K0HG24"/>
<evidence type="ECO:0000256" key="7">
    <source>
        <dbReference type="ARBA" id="ARBA00022737"/>
    </source>
</evidence>
<sequence>MDEKPAREMFRTMRCSHPPMFCSECICKYIATKVIEGNIFPVKCPDVRCKVVLEPHFCRSVVPKEVLDRWSNTFDCPFEDCCAVLVVDKVVSKFKCYACHRLLCAQCKVSWHGGTECTEHIRKLNKENDIRLLRLACTMKWRRCPRCYIYVERTHGCRYITCRLITIYFCAGVDSAMNADVRGARAMMTLQVV</sequence>
<feature type="domain" description="RING-type" evidence="11">
    <location>
        <begin position="1"/>
        <end position="193"/>
    </location>
</feature>
<dbReference type="Proteomes" id="UP000796880">
    <property type="component" value="Unassembled WGS sequence"/>
</dbReference>
<dbReference type="SUPFAM" id="SSF57850">
    <property type="entry name" value="RING/U-box"/>
    <property type="match status" value="3"/>
</dbReference>
<name>A0A8K0HG24_9ROSA</name>
<dbReference type="InterPro" id="IPR013083">
    <property type="entry name" value="Znf_RING/FYVE/PHD"/>
</dbReference>
<evidence type="ECO:0000256" key="10">
    <source>
        <dbReference type="ARBA" id="ARBA00022833"/>
    </source>
</evidence>
<dbReference type="InterPro" id="IPR031127">
    <property type="entry name" value="E3_UB_ligase_RBR"/>
</dbReference>
<dbReference type="GO" id="GO:0016567">
    <property type="term" value="P:protein ubiquitination"/>
    <property type="evidence" value="ECO:0007669"/>
    <property type="project" value="UniProtKB-UniPathway"/>
</dbReference>
<keyword evidence="8" id="KW-0863">Zinc-finger</keyword>
<evidence type="ECO:0000256" key="2">
    <source>
        <dbReference type="ARBA" id="ARBA00001947"/>
    </source>
</evidence>
<comment type="caution">
    <text evidence="12">The sequence shown here is derived from an EMBL/GenBank/DDBJ whole genome shotgun (WGS) entry which is preliminary data.</text>
</comment>
<dbReference type="PROSITE" id="PS51873">
    <property type="entry name" value="TRIAD"/>
    <property type="match status" value="1"/>
</dbReference>
<dbReference type="EMBL" id="VOIH02000003">
    <property type="protein sequence ID" value="KAF3451962.1"/>
    <property type="molecule type" value="Genomic_DNA"/>
</dbReference>
<protein>
    <recommendedName>
        <fullName evidence="4">RBR-type E3 ubiquitin transferase</fullName>
        <ecNumber evidence="4">2.3.2.31</ecNumber>
    </recommendedName>
</protein>
<evidence type="ECO:0000256" key="4">
    <source>
        <dbReference type="ARBA" id="ARBA00012251"/>
    </source>
</evidence>
<evidence type="ECO:0000259" key="11">
    <source>
        <dbReference type="PROSITE" id="PS51873"/>
    </source>
</evidence>
<comment type="pathway">
    <text evidence="3">Protein modification; protein ubiquitination.</text>
</comment>
<dbReference type="GO" id="GO:0061630">
    <property type="term" value="F:ubiquitin protein ligase activity"/>
    <property type="evidence" value="ECO:0007669"/>
    <property type="project" value="UniProtKB-EC"/>
</dbReference>
<dbReference type="UniPathway" id="UPA00143"/>
<evidence type="ECO:0000256" key="6">
    <source>
        <dbReference type="ARBA" id="ARBA00022723"/>
    </source>
</evidence>
<dbReference type="Pfam" id="PF01485">
    <property type="entry name" value="IBR"/>
    <property type="match status" value="1"/>
</dbReference>
<organism evidence="12 13">
    <name type="scientific">Rhamnella rubrinervis</name>
    <dbReference type="NCBI Taxonomy" id="2594499"/>
    <lineage>
        <taxon>Eukaryota</taxon>
        <taxon>Viridiplantae</taxon>
        <taxon>Streptophyta</taxon>
        <taxon>Embryophyta</taxon>
        <taxon>Tracheophyta</taxon>
        <taxon>Spermatophyta</taxon>
        <taxon>Magnoliopsida</taxon>
        <taxon>eudicotyledons</taxon>
        <taxon>Gunneridae</taxon>
        <taxon>Pentapetalae</taxon>
        <taxon>rosids</taxon>
        <taxon>fabids</taxon>
        <taxon>Rosales</taxon>
        <taxon>Rhamnaceae</taxon>
        <taxon>rhamnoid group</taxon>
        <taxon>Rhamneae</taxon>
        <taxon>Rhamnella</taxon>
    </lineage>
</organism>
<evidence type="ECO:0000256" key="1">
    <source>
        <dbReference type="ARBA" id="ARBA00001798"/>
    </source>
</evidence>
<evidence type="ECO:0000256" key="5">
    <source>
        <dbReference type="ARBA" id="ARBA00022679"/>
    </source>
</evidence>
<keyword evidence="9" id="KW-0833">Ubl conjugation pathway</keyword>
<reference evidence="12" key="1">
    <citation type="submission" date="2020-03" db="EMBL/GenBank/DDBJ databases">
        <title>A high-quality chromosome-level genome assembly of a woody plant with both climbing and erect habits, Rhamnella rubrinervis.</title>
        <authorList>
            <person name="Lu Z."/>
            <person name="Yang Y."/>
            <person name="Zhu X."/>
            <person name="Sun Y."/>
        </authorList>
    </citation>
    <scope>NUCLEOTIDE SEQUENCE</scope>
    <source>
        <strain evidence="12">BYM</strain>
        <tissue evidence="12">Leaf</tissue>
    </source>
</reference>
<dbReference type="EC" id="2.3.2.31" evidence="4"/>
<dbReference type="PANTHER" id="PTHR11685">
    <property type="entry name" value="RBR FAMILY RING FINGER AND IBR DOMAIN-CONTAINING"/>
    <property type="match status" value="1"/>
</dbReference>
<evidence type="ECO:0000256" key="9">
    <source>
        <dbReference type="ARBA" id="ARBA00022786"/>
    </source>
</evidence>
<evidence type="ECO:0000313" key="13">
    <source>
        <dbReference type="Proteomes" id="UP000796880"/>
    </source>
</evidence>
<keyword evidence="6" id="KW-0479">Metal-binding</keyword>
<dbReference type="Gene3D" id="3.30.40.10">
    <property type="entry name" value="Zinc/RING finger domain, C3HC4 (zinc finger)"/>
    <property type="match status" value="1"/>
</dbReference>
<keyword evidence="5" id="KW-0808">Transferase</keyword>
<accession>A0A8K0HG24</accession>
<evidence type="ECO:0000256" key="8">
    <source>
        <dbReference type="ARBA" id="ARBA00022771"/>
    </source>
</evidence>
<evidence type="ECO:0000256" key="3">
    <source>
        <dbReference type="ARBA" id="ARBA00004906"/>
    </source>
</evidence>
<keyword evidence="10" id="KW-0862">Zinc</keyword>
<gene>
    <name evidence="12" type="ORF">FNV43_RR08058</name>
</gene>
<dbReference type="OrthoDB" id="10009520at2759"/>
<proteinExistence type="predicted"/>
<dbReference type="InterPro" id="IPR044066">
    <property type="entry name" value="TRIAD_supradom"/>
</dbReference>
<dbReference type="InterPro" id="IPR002867">
    <property type="entry name" value="IBR_dom"/>
</dbReference>
<comment type="catalytic activity">
    <reaction evidence="1">
        <text>[E2 ubiquitin-conjugating enzyme]-S-ubiquitinyl-L-cysteine + [acceptor protein]-L-lysine = [E2 ubiquitin-conjugating enzyme]-L-cysteine + [acceptor protein]-N(6)-ubiquitinyl-L-lysine.</text>
        <dbReference type="EC" id="2.3.2.31"/>
    </reaction>
</comment>
<dbReference type="SMART" id="SM00647">
    <property type="entry name" value="IBR"/>
    <property type="match status" value="1"/>
</dbReference>
<keyword evidence="13" id="KW-1185">Reference proteome</keyword>